<sequence>MNPVFFVSPSEFRTWLEQHHDKTQELWVGYYKKGTGKPSLTWPESVDEALCFGWIDGLRKGIDDISYMIRFTPRKKSSIWSAVNLERVKVLSSLGLMLPEGIRAFEARKEDKSAIYAYEQKEAAELGDAYEQQFRANKQAWDFFQAQAPSYKKTAIWKIVSAKREETKLKRLAELIHYSEQGQTVPSLSWQSKR</sequence>
<dbReference type="EMBL" id="WHOD01000102">
    <property type="protein sequence ID" value="NOU96782.1"/>
    <property type="molecule type" value="Genomic_DNA"/>
</dbReference>
<dbReference type="RefSeq" id="WP_171655023.1">
    <property type="nucleotide sequence ID" value="NZ_WHOD01000102.1"/>
</dbReference>
<dbReference type="AlphaFoldDB" id="A0A972GZQ9"/>
<dbReference type="Proteomes" id="UP000641588">
    <property type="component" value="Unassembled WGS sequence"/>
</dbReference>
<accession>A0A972GZQ9</accession>
<reference evidence="1" key="1">
    <citation type="submission" date="2019-10" db="EMBL/GenBank/DDBJ databases">
        <title>Description of Paenibacillus glebae sp. nov.</title>
        <authorList>
            <person name="Carlier A."/>
            <person name="Qi S."/>
        </authorList>
    </citation>
    <scope>NUCLEOTIDE SEQUENCE</scope>
    <source>
        <strain evidence="1">LMG 31456</strain>
    </source>
</reference>
<evidence type="ECO:0000313" key="1">
    <source>
        <dbReference type="EMBL" id="NOU96782.1"/>
    </source>
</evidence>
<dbReference type="Pfam" id="PF13376">
    <property type="entry name" value="OmdA"/>
    <property type="match status" value="1"/>
</dbReference>
<name>A0A972GZQ9_9BACL</name>
<comment type="caution">
    <text evidence="1">The sequence shown here is derived from an EMBL/GenBank/DDBJ whole genome shotgun (WGS) entry which is preliminary data.</text>
</comment>
<evidence type="ECO:0000313" key="2">
    <source>
        <dbReference type="Proteomes" id="UP000641588"/>
    </source>
</evidence>
<organism evidence="1 2">
    <name type="scientific">Paenibacillus foliorum</name>
    <dbReference type="NCBI Taxonomy" id="2654974"/>
    <lineage>
        <taxon>Bacteria</taxon>
        <taxon>Bacillati</taxon>
        <taxon>Bacillota</taxon>
        <taxon>Bacilli</taxon>
        <taxon>Bacillales</taxon>
        <taxon>Paenibacillaceae</taxon>
        <taxon>Paenibacillus</taxon>
    </lineage>
</organism>
<keyword evidence="2" id="KW-1185">Reference proteome</keyword>
<proteinExistence type="predicted"/>
<protein>
    <submittedName>
        <fullName evidence="1">Bacteriocin-protection protein</fullName>
    </submittedName>
</protein>
<gene>
    <name evidence="1" type="ORF">GC093_26700</name>
</gene>